<name>A0A7C1XGU4_THERO</name>
<keyword evidence="3" id="KW-0804">Transcription</keyword>
<evidence type="ECO:0000256" key="2">
    <source>
        <dbReference type="ARBA" id="ARBA00023125"/>
    </source>
</evidence>
<dbReference type="PROSITE" id="PS50987">
    <property type="entry name" value="HTH_ARSR_2"/>
    <property type="match status" value="1"/>
</dbReference>
<evidence type="ECO:0000256" key="1">
    <source>
        <dbReference type="ARBA" id="ARBA00023015"/>
    </source>
</evidence>
<protein>
    <submittedName>
        <fullName evidence="4">ArsR family transcriptional regulator</fullName>
    </submittedName>
</protein>
<accession>A0A7C1XGU4</accession>
<dbReference type="Pfam" id="PF01022">
    <property type="entry name" value="HTH_5"/>
    <property type="match status" value="1"/>
</dbReference>
<dbReference type="InterPro" id="IPR051011">
    <property type="entry name" value="Metal_resp_trans_reg"/>
</dbReference>
<dbReference type="InterPro" id="IPR011991">
    <property type="entry name" value="ArsR-like_HTH"/>
</dbReference>
<dbReference type="GO" id="GO:0003700">
    <property type="term" value="F:DNA-binding transcription factor activity"/>
    <property type="evidence" value="ECO:0007669"/>
    <property type="project" value="InterPro"/>
</dbReference>
<dbReference type="CDD" id="cd00090">
    <property type="entry name" value="HTH_ARSR"/>
    <property type="match status" value="1"/>
</dbReference>
<dbReference type="NCBIfam" id="NF033788">
    <property type="entry name" value="HTH_metalloreg"/>
    <property type="match status" value="1"/>
</dbReference>
<dbReference type="InterPro" id="IPR001845">
    <property type="entry name" value="HTH_ArsR_DNA-bd_dom"/>
</dbReference>
<dbReference type="SUPFAM" id="SSF46785">
    <property type="entry name" value="Winged helix' DNA-binding domain"/>
    <property type="match status" value="1"/>
</dbReference>
<dbReference type="InterPro" id="IPR036390">
    <property type="entry name" value="WH_DNA-bd_sf"/>
</dbReference>
<comment type="caution">
    <text evidence="4">The sequence shown here is derived from an EMBL/GenBank/DDBJ whole genome shotgun (WGS) entry which is preliminary data.</text>
</comment>
<dbReference type="PRINTS" id="PR00778">
    <property type="entry name" value="HTHARSR"/>
</dbReference>
<dbReference type="GO" id="GO:0003677">
    <property type="term" value="F:DNA binding"/>
    <property type="evidence" value="ECO:0007669"/>
    <property type="project" value="UniProtKB-KW"/>
</dbReference>
<proteinExistence type="predicted"/>
<organism evidence="4">
    <name type="scientific">Thermomicrobium roseum</name>
    <dbReference type="NCBI Taxonomy" id="500"/>
    <lineage>
        <taxon>Bacteria</taxon>
        <taxon>Pseudomonadati</taxon>
        <taxon>Thermomicrobiota</taxon>
        <taxon>Thermomicrobia</taxon>
        <taxon>Thermomicrobiales</taxon>
        <taxon>Thermomicrobiaceae</taxon>
        <taxon>Thermomicrobium</taxon>
    </lineage>
</organism>
<dbReference type="EMBL" id="DSJL01000011">
    <property type="protein sequence ID" value="HEF65451.1"/>
    <property type="molecule type" value="Genomic_DNA"/>
</dbReference>
<evidence type="ECO:0000256" key="3">
    <source>
        <dbReference type="ARBA" id="ARBA00023163"/>
    </source>
</evidence>
<gene>
    <name evidence="4" type="ORF">ENP47_07625</name>
</gene>
<dbReference type="PANTHER" id="PTHR43132:SF2">
    <property type="entry name" value="ARSENICAL RESISTANCE OPERON REPRESSOR ARSR-RELATED"/>
    <property type="match status" value="1"/>
</dbReference>
<keyword evidence="1" id="KW-0805">Transcription regulation</keyword>
<keyword evidence="2" id="KW-0238">DNA-binding</keyword>
<reference evidence="4" key="1">
    <citation type="journal article" date="2020" name="mSystems">
        <title>Genome- and Community-Level Interaction Insights into Carbon Utilization and Element Cycling Functions of Hydrothermarchaeota in Hydrothermal Sediment.</title>
        <authorList>
            <person name="Zhou Z."/>
            <person name="Liu Y."/>
            <person name="Xu W."/>
            <person name="Pan J."/>
            <person name="Luo Z.H."/>
            <person name="Li M."/>
        </authorList>
    </citation>
    <scope>NUCLEOTIDE SEQUENCE [LARGE SCALE GENOMIC DNA]</scope>
    <source>
        <strain evidence="4">SpSt-222</strain>
    </source>
</reference>
<dbReference type="SMART" id="SM00418">
    <property type="entry name" value="HTH_ARSR"/>
    <property type="match status" value="1"/>
</dbReference>
<sequence length="126" mass="13833">MVDRRALELKAKLFRGFADPSRLAILEVLRRGPCTVGELAERTGLTLTNVSNHLRCLRDCGLVSRERAAQFVRYSLSDERIAVLLGLAEDVLAETAWGVAACPRYEPAVWQSDAVGVDDGRASCDD</sequence>
<dbReference type="PANTHER" id="PTHR43132">
    <property type="entry name" value="ARSENICAL RESISTANCE OPERON REPRESSOR ARSR-RELATED"/>
    <property type="match status" value="1"/>
</dbReference>
<dbReference type="AlphaFoldDB" id="A0A7C1XGU4"/>
<dbReference type="Gene3D" id="1.10.10.10">
    <property type="entry name" value="Winged helix-like DNA-binding domain superfamily/Winged helix DNA-binding domain"/>
    <property type="match status" value="1"/>
</dbReference>
<evidence type="ECO:0000313" key="4">
    <source>
        <dbReference type="EMBL" id="HEF65451.1"/>
    </source>
</evidence>
<dbReference type="InterPro" id="IPR036388">
    <property type="entry name" value="WH-like_DNA-bd_sf"/>
</dbReference>